<name>A0AAE0F8Z4_9CHLO</name>
<gene>
    <name evidence="1" type="ORF">CYMTET_35554</name>
</gene>
<evidence type="ECO:0000313" key="2">
    <source>
        <dbReference type="Proteomes" id="UP001190700"/>
    </source>
</evidence>
<organism evidence="1 2">
    <name type="scientific">Cymbomonas tetramitiformis</name>
    <dbReference type="NCBI Taxonomy" id="36881"/>
    <lineage>
        <taxon>Eukaryota</taxon>
        <taxon>Viridiplantae</taxon>
        <taxon>Chlorophyta</taxon>
        <taxon>Pyramimonadophyceae</taxon>
        <taxon>Pyramimonadales</taxon>
        <taxon>Pyramimonadaceae</taxon>
        <taxon>Cymbomonas</taxon>
    </lineage>
</organism>
<protein>
    <submittedName>
        <fullName evidence="1">Uncharacterized protein</fullName>
    </submittedName>
</protein>
<keyword evidence="2" id="KW-1185">Reference proteome</keyword>
<sequence length="255" mass="28501">PEIEKGIVKIQARMRGVLSRRKVNVMREDMPEELRQARNFSFAAVAISNKREGTMAPETMFAILSELQLKDTEKVGMTPKTDSLYEDEVTEGHRPPGIKKGQKEYYCLKTFKTPTHDFQCSKCGRKVTKGAVMSGCRTCNYDLCSHCKVPGQCQQGHELIQRKSEAGIFTCNVCQEDQPEGSKVLGCKVCNWDICAKCQVCLTLPLGPWRIHLSSRQALQGHQQGRGLCNDWPARLYVLAHLAVSQVVDGIQGAK</sequence>
<dbReference type="PROSITE" id="PS50096">
    <property type="entry name" value="IQ"/>
    <property type="match status" value="1"/>
</dbReference>
<dbReference type="AlphaFoldDB" id="A0AAE0F8Z4"/>
<accession>A0AAE0F8Z4</accession>
<dbReference type="Proteomes" id="UP001190700">
    <property type="component" value="Unassembled WGS sequence"/>
</dbReference>
<proteinExistence type="predicted"/>
<reference evidence="1 2" key="1">
    <citation type="journal article" date="2015" name="Genome Biol. Evol.">
        <title>Comparative Genomics of a Bacterivorous Green Alga Reveals Evolutionary Causalities and Consequences of Phago-Mixotrophic Mode of Nutrition.</title>
        <authorList>
            <person name="Burns J.A."/>
            <person name="Paasch A."/>
            <person name="Narechania A."/>
            <person name="Kim E."/>
        </authorList>
    </citation>
    <scope>NUCLEOTIDE SEQUENCE [LARGE SCALE GENOMIC DNA]</scope>
    <source>
        <strain evidence="1 2">PLY_AMNH</strain>
    </source>
</reference>
<feature type="non-terminal residue" evidence="1">
    <location>
        <position position="1"/>
    </location>
</feature>
<comment type="caution">
    <text evidence="1">The sequence shown here is derived from an EMBL/GenBank/DDBJ whole genome shotgun (WGS) entry which is preliminary data.</text>
</comment>
<dbReference type="EMBL" id="LGRX02022818">
    <property type="protein sequence ID" value="KAK3255253.1"/>
    <property type="molecule type" value="Genomic_DNA"/>
</dbReference>
<evidence type="ECO:0000313" key="1">
    <source>
        <dbReference type="EMBL" id="KAK3255253.1"/>
    </source>
</evidence>